<dbReference type="PROSITE" id="PS51257">
    <property type="entry name" value="PROKAR_LIPOPROTEIN"/>
    <property type="match status" value="1"/>
</dbReference>
<evidence type="ECO:0000313" key="2">
    <source>
        <dbReference type="EMBL" id="CPV71396.1"/>
    </source>
</evidence>
<dbReference type="Proteomes" id="UP000045782">
    <property type="component" value="Unassembled WGS sequence"/>
</dbReference>
<evidence type="ECO:0000313" key="3">
    <source>
        <dbReference type="Proteomes" id="UP000045782"/>
    </source>
</evidence>
<accession>A0A0U0ZTS1</accession>
<dbReference type="EMBL" id="CSWP01000013">
    <property type="protein sequence ID" value="CPV71396.1"/>
    <property type="molecule type" value="Genomic_DNA"/>
</dbReference>
<name>A0A0U0ZTS1_9MYCO</name>
<feature type="signal peptide" evidence="1">
    <location>
        <begin position="1"/>
        <end position="19"/>
    </location>
</feature>
<evidence type="ECO:0008006" key="4">
    <source>
        <dbReference type="Google" id="ProtNLM"/>
    </source>
</evidence>
<organism evidence="2 3">
    <name type="scientific">Mycobacteroides abscessus</name>
    <dbReference type="NCBI Taxonomy" id="36809"/>
    <lineage>
        <taxon>Bacteria</taxon>
        <taxon>Bacillati</taxon>
        <taxon>Actinomycetota</taxon>
        <taxon>Actinomycetes</taxon>
        <taxon>Mycobacteriales</taxon>
        <taxon>Mycobacteriaceae</taxon>
        <taxon>Mycobacteroides</taxon>
    </lineage>
</organism>
<dbReference type="RefSeq" id="WP_005067356.1">
    <property type="nucleotide sequence ID" value="NZ_CP014950.1"/>
</dbReference>
<gene>
    <name evidence="2" type="ORF">ERS075579_05003</name>
</gene>
<keyword evidence="1" id="KW-0732">Signal</keyword>
<feature type="chain" id="PRO_5043133748" description="Lipoprotein" evidence="1">
    <location>
        <begin position="20"/>
        <end position="185"/>
    </location>
</feature>
<proteinExistence type="predicted"/>
<dbReference type="AlphaFoldDB" id="A0A0U0ZTS1"/>
<reference evidence="2 3" key="1">
    <citation type="submission" date="2015-03" db="EMBL/GenBank/DDBJ databases">
        <authorList>
            <person name="Murphy D."/>
        </authorList>
    </citation>
    <scope>NUCLEOTIDE SEQUENCE [LARGE SCALE GENOMIC DNA]</scope>
    <source>
        <strain evidence="2 3">PAP088</strain>
    </source>
</reference>
<evidence type="ECO:0000256" key="1">
    <source>
        <dbReference type="SAM" id="SignalP"/>
    </source>
</evidence>
<protein>
    <recommendedName>
        <fullName evidence="4">Lipoprotein</fullName>
    </recommendedName>
</protein>
<sequence>MRMAALLIALAAICAAVVAGCTVATGGQASAPSESVSEYRTFVSQSVEASRSEESKRQETSRAQAQADACETFAMTSDAAVSAGNDLISVMNDEGGYGSSAEAKVGPVINALNTSAGQIDSVKAKAQTDELRDALTQYVEQSRKLAGAFDNRLSSSTLNAVVRTFNDAREHAGKICEPLLQTKGR</sequence>